<dbReference type="InterPro" id="IPR007173">
    <property type="entry name" value="ALO_C"/>
</dbReference>
<dbReference type="InterPro" id="IPR036318">
    <property type="entry name" value="FAD-bd_PCMH-like_sf"/>
</dbReference>
<dbReference type="InterPro" id="IPR016169">
    <property type="entry name" value="FAD-bd_PCMH_sub2"/>
</dbReference>
<keyword evidence="1" id="KW-0560">Oxidoreductase</keyword>
<dbReference type="InterPro" id="IPR016166">
    <property type="entry name" value="FAD-bd_PCMH"/>
</dbReference>
<name>A0ABQ4DHR0_9CELL</name>
<sequence length="447" mass="48680">MGARRPGPTGTARWENWARTEHADPCRVARPRDLEALVREVRTATADGTRVRAVGAGHSFTGAAVTDGVQVHLDALAGVEQVVPQPDGSALVTVGAGIRLRALNAGLAARGLALRNLGDIDVQTLAGAISTGTHGTGAGLGGLATQVVGCRLVTASGDVVEVSATQDPDLFELARLGLGTAGVLAAVTLHAVPAFRLRAREEPMALHDVLDDLDRLVDDNEHFEFFWFPHTDGALTKRNNRVTDGDERPLSPLRHLVDDEVLSNGVFELTNRLADARPTLVPRLNAIACRALTARTYTGASADVFVARRRVRFREMEYAVPRASVPDVLREVDAWLRRTGEPVPFPLEVRFAAADDLWLSTAQGRATGYVAVHQYHRMPHRRYFDAVERIVAQVDGRPHWGKLHGLDHHRLADLYPHLPDAQRVRARVDPAGTFRNTYVDRVLGPVT</sequence>
<dbReference type="PROSITE" id="PS51387">
    <property type="entry name" value="FAD_PCMH"/>
    <property type="match status" value="1"/>
</dbReference>
<evidence type="ECO:0000256" key="1">
    <source>
        <dbReference type="ARBA" id="ARBA00023002"/>
    </source>
</evidence>
<dbReference type="InterPro" id="IPR016171">
    <property type="entry name" value="Vanillyl_alc_oxidase_C-sub2"/>
</dbReference>
<dbReference type="RefSeq" id="WP_203671043.1">
    <property type="nucleotide sequence ID" value="NZ_BONP01000002.1"/>
</dbReference>
<organism evidence="3 4">
    <name type="scientific">Cellulomonas phragmiteti</name>
    <dbReference type="NCBI Taxonomy" id="478780"/>
    <lineage>
        <taxon>Bacteria</taxon>
        <taxon>Bacillati</taxon>
        <taxon>Actinomycetota</taxon>
        <taxon>Actinomycetes</taxon>
        <taxon>Micrococcales</taxon>
        <taxon>Cellulomonadaceae</taxon>
        <taxon>Cellulomonas</taxon>
    </lineage>
</organism>
<reference evidence="3 4" key="1">
    <citation type="submission" date="2021-01" db="EMBL/GenBank/DDBJ databases">
        <title>Whole genome shotgun sequence of Cellulomonas phragmiteti NBRC 110785.</title>
        <authorList>
            <person name="Komaki H."/>
            <person name="Tamura T."/>
        </authorList>
    </citation>
    <scope>NUCLEOTIDE SEQUENCE [LARGE SCALE GENOMIC DNA]</scope>
    <source>
        <strain evidence="3 4">NBRC 110785</strain>
    </source>
</reference>
<dbReference type="Pfam" id="PF04030">
    <property type="entry name" value="ALO"/>
    <property type="match status" value="1"/>
</dbReference>
<comment type="caution">
    <text evidence="3">The sequence shown here is derived from an EMBL/GenBank/DDBJ whole genome shotgun (WGS) entry which is preliminary data.</text>
</comment>
<keyword evidence="4" id="KW-1185">Reference proteome</keyword>
<proteinExistence type="predicted"/>
<accession>A0ABQ4DHR0</accession>
<evidence type="ECO:0000313" key="4">
    <source>
        <dbReference type="Proteomes" id="UP000614741"/>
    </source>
</evidence>
<dbReference type="Gene3D" id="3.30.465.10">
    <property type="match status" value="1"/>
</dbReference>
<dbReference type="InterPro" id="IPR016167">
    <property type="entry name" value="FAD-bd_PCMH_sub1"/>
</dbReference>
<evidence type="ECO:0000259" key="2">
    <source>
        <dbReference type="PROSITE" id="PS51387"/>
    </source>
</evidence>
<dbReference type="Proteomes" id="UP000614741">
    <property type="component" value="Unassembled WGS sequence"/>
</dbReference>
<dbReference type="PANTHER" id="PTHR43762:SF1">
    <property type="entry name" value="D-ARABINONO-1,4-LACTONE OXIDASE"/>
    <property type="match status" value="1"/>
</dbReference>
<dbReference type="PANTHER" id="PTHR43762">
    <property type="entry name" value="L-GULONOLACTONE OXIDASE"/>
    <property type="match status" value="1"/>
</dbReference>
<dbReference type="Gene3D" id="1.10.45.10">
    <property type="entry name" value="Vanillyl-alcohol Oxidase, Chain A, domain 4"/>
    <property type="match status" value="1"/>
</dbReference>
<protein>
    <submittedName>
        <fullName evidence="3">L-gulonolactone oxidase</fullName>
    </submittedName>
</protein>
<gene>
    <name evidence="3" type="ORF">Cph01nite_06260</name>
</gene>
<dbReference type="SUPFAM" id="SSF56176">
    <property type="entry name" value="FAD-binding/transporter-associated domain-like"/>
    <property type="match status" value="1"/>
</dbReference>
<dbReference type="Gene3D" id="3.30.70.2520">
    <property type="match status" value="1"/>
</dbReference>
<dbReference type="NCBIfam" id="TIGR01679">
    <property type="entry name" value="bact_FAD_ox"/>
    <property type="match status" value="1"/>
</dbReference>
<dbReference type="Gene3D" id="3.30.43.10">
    <property type="entry name" value="Uridine Diphospho-n-acetylenolpyruvylglucosamine Reductase, domain 2"/>
    <property type="match status" value="1"/>
</dbReference>
<dbReference type="Pfam" id="PF01565">
    <property type="entry name" value="FAD_binding_4"/>
    <property type="match status" value="1"/>
</dbReference>
<feature type="domain" description="FAD-binding PCMH-type" evidence="2">
    <location>
        <begin position="21"/>
        <end position="194"/>
    </location>
</feature>
<evidence type="ECO:0000313" key="3">
    <source>
        <dbReference type="EMBL" id="GIG38864.1"/>
    </source>
</evidence>
<dbReference type="EMBL" id="BONP01000002">
    <property type="protein sequence ID" value="GIG38864.1"/>
    <property type="molecule type" value="Genomic_DNA"/>
</dbReference>
<dbReference type="InterPro" id="IPR006094">
    <property type="entry name" value="Oxid_FAD_bind_N"/>
</dbReference>
<dbReference type="PIRSF" id="PIRSF000136">
    <property type="entry name" value="LGO_GLO"/>
    <property type="match status" value="1"/>
</dbReference>
<dbReference type="InterPro" id="IPR010031">
    <property type="entry name" value="FAD_lactone_oxidase-like"/>
</dbReference>